<dbReference type="EMBL" id="CAKOGP040002203">
    <property type="protein sequence ID" value="CAJ1965485.1"/>
    <property type="molecule type" value="Genomic_DNA"/>
</dbReference>
<accession>A0AAD2PX86</accession>
<protein>
    <submittedName>
        <fullName evidence="1">Uncharacterized protein</fullName>
    </submittedName>
</protein>
<comment type="caution">
    <text evidence="1">The sequence shown here is derived from an EMBL/GenBank/DDBJ whole genome shotgun (WGS) entry which is preliminary data.</text>
</comment>
<dbReference type="AlphaFoldDB" id="A0AAD2PX86"/>
<evidence type="ECO:0000313" key="1">
    <source>
        <dbReference type="EMBL" id="CAJ1965485.1"/>
    </source>
</evidence>
<keyword evidence="2" id="KW-1185">Reference proteome</keyword>
<proteinExistence type="predicted"/>
<dbReference type="Proteomes" id="UP001295423">
    <property type="component" value="Unassembled WGS sequence"/>
</dbReference>
<sequence>MDEIFSQALTNLTFEEREEHQEVIHGVKDTTIDDDALLDPALQDLESHLAHIKGGSVYEMAESIDPAYVSARSFRAMFLRAKEYDAKAAAEQMLLFFESKHQLFGKDKLVKDITIADLDDDDIACLNHSYSQLAGRDRSGRQVFVHIGSLTDSLGSTKTKQNLLRAEYYVIMKAVQSEETQIRGTVSVCYAIGNLKAKSNKGWSESAKLVWALPHKKAAFHLCVDDMKQYASERPKRCAKIPSIYFKQL</sequence>
<organism evidence="1 2">
    <name type="scientific">Cylindrotheca closterium</name>
    <dbReference type="NCBI Taxonomy" id="2856"/>
    <lineage>
        <taxon>Eukaryota</taxon>
        <taxon>Sar</taxon>
        <taxon>Stramenopiles</taxon>
        <taxon>Ochrophyta</taxon>
        <taxon>Bacillariophyta</taxon>
        <taxon>Bacillariophyceae</taxon>
        <taxon>Bacillariophycidae</taxon>
        <taxon>Bacillariales</taxon>
        <taxon>Bacillariaceae</taxon>
        <taxon>Cylindrotheca</taxon>
    </lineage>
</organism>
<dbReference type="InterPro" id="IPR036865">
    <property type="entry name" value="CRAL-TRIO_dom_sf"/>
</dbReference>
<gene>
    <name evidence="1" type="ORF">CYCCA115_LOCUS21136</name>
</gene>
<dbReference type="Gene3D" id="3.40.525.10">
    <property type="entry name" value="CRAL-TRIO lipid binding domain"/>
    <property type="match status" value="1"/>
</dbReference>
<name>A0AAD2PX86_9STRA</name>
<evidence type="ECO:0000313" key="2">
    <source>
        <dbReference type="Proteomes" id="UP001295423"/>
    </source>
</evidence>
<reference evidence="1" key="1">
    <citation type="submission" date="2023-08" db="EMBL/GenBank/DDBJ databases">
        <authorList>
            <person name="Audoor S."/>
            <person name="Bilcke G."/>
        </authorList>
    </citation>
    <scope>NUCLEOTIDE SEQUENCE</scope>
</reference>